<dbReference type="InterPro" id="IPR050418">
    <property type="entry name" value="D-iso_2-hydroxyacid_DH_PdxB"/>
</dbReference>
<keyword evidence="3" id="KW-0520">NAD</keyword>
<proteinExistence type="inferred from homology"/>
<keyword evidence="2 4" id="KW-0560">Oxidoreductase</keyword>
<evidence type="ECO:0000259" key="6">
    <source>
        <dbReference type="Pfam" id="PF00389"/>
    </source>
</evidence>
<accession>A0ABP0D9W4</accession>
<dbReference type="SUPFAM" id="SSF52283">
    <property type="entry name" value="Formate/glycerate dehydrogenase catalytic domain-like"/>
    <property type="match status" value="1"/>
</dbReference>
<evidence type="ECO:0000256" key="2">
    <source>
        <dbReference type="ARBA" id="ARBA00023002"/>
    </source>
</evidence>
<evidence type="ECO:0000256" key="1">
    <source>
        <dbReference type="ARBA" id="ARBA00005854"/>
    </source>
</evidence>
<reference evidence="8 9" key="1">
    <citation type="submission" date="2024-01" db="EMBL/GenBank/DDBJ databases">
        <authorList>
            <person name="Allen C."/>
            <person name="Tagirdzhanova G."/>
        </authorList>
    </citation>
    <scope>NUCLEOTIDE SEQUENCE [LARGE SCALE GENOMIC DNA]</scope>
    <source>
        <strain evidence="8 9">CBS 573.63</strain>
    </source>
</reference>
<evidence type="ECO:0000313" key="9">
    <source>
        <dbReference type="Proteomes" id="UP001642501"/>
    </source>
</evidence>
<dbReference type="Gene3D" id="3.40.50.720">
    <property type="entry name" value="NAD(P)-binding Rossmann-like Domain"/>
    <property type="match status" value="2"/>
</dbReference>
<comment type="caution">
    <text evidence="8">The sequence shown here is derived from an EMBL/GenBank/DDBJ whole genome shotgun (WGS) entry which is preliminary data.</text>
</comment>
<dbReference type="Proteomes" id="UP001642501">
    <property type="component" value="Unassembled WGS sequence"/>
</dbReference>
<organism evidence="8 9">
    <name type="scientific">Sporothrix epigloea</name>
    <dbReference type="NCBI Taxonomy" id="1892477"/>
    <lineage>
        <taxon>Eukaryota</taxon>
        <taxon>Fungi</taxon>
        <taxon>Dikarya</taxon>
        <taxon>Ascomycota</taxon>
        <taxon>Pezizomycotina</taxon>
        <taxon>Sordariomycetes</taxon>
        <taxon>Sordariomycetidae</taxon>
        <taxon>Ophiostomatales</taxon>
        <taxon>Ophiostomataceae</taxon>
        <taxon>Sporothrix</taxon>
    </lineage>
</organism>
<evidence type="ECO:0000259" key="7">
    <source>
        <dbReference type="Pfam" id="PF02826"/>
    </source>
</evidence>
<evidence type="ECO:0000256" key="4">
    <source>
        <dbReference type="RuleBase" id="RU003719"/>
    </source>
</evidence>
<dbReference type="Pfam" id="PF02826">
    <property type="entry name" value="2-Hacid_dh_C"/>
    <property type="match status" value="1"/>
</dbReference>
<dbReference type="PANTHER" id="PTHR43761:SF1">
    <property type="entry name" value="D-ISOMER SPECIFIC 2-HYDROXYACID DEHYDROGENASE CATALYTIC DOMAIN-CONTAINING PROTEIN-RELATED"/>
    <property type="match status" value="1"/>
</dbReference>
<name>A0ABP0D9W4_9PEZI</name>
<dbReference type="SUPFAM" id="SSF51735">
    <property type="entry name" value="NAD(P)-binding Rossmann-fold domains"/>
    <property type="match status" value="1"/>
</dbReference>
<dbReference type="InterPro" id="IPR006140">
    <property type="entry name" value="D-isomer_DH_NAD-bd"/>
</dbReference>
<comment type="similarity">
    <text evidence="1 4">Belongs to the D-isomer specific 2-hydroxyacid dehydrogenase family.</text>
</comment>
<dbReference type="PANTHER" id="PTHR43761">
    <property type="entry name" value="D-ISOMER SPECIFIC 2-HYDROXYACID DEHYDROGENASE FAMILY PROTEIN (AFU_ORTHOLOGUE AFUA_1G13630)"/>
    <property type="match status" value="1"/>
</dbReference>
<evidence type="ECO:0000313" key="8">
    <source>
        <dbReference type="EMBL" id="CAK7263897.1"/>
    </source>
</evidence>
<evidence type="ECO:0008006" key="10">
    <source>
        <dbReference type="Google" id="ProtNLM"/>
    </source>
</evidence>
<dbReference type="EMBL" id="CAWUOM010000007">
    <property type="protein sequence ID" value="CAK7263897.1"/>
    <property type="molecule type" value="Genomic_DNA"/>
</dbReference>
<gene>
    <name evidence="8" type="ORF">SEPCBS57363_000801</name>
</gene>
<feature type="domain" description="D-isomer specific 2-hydroxyacid dehydrogenase NAD-binding" evidence="7">
    <location>
        <begin position="145"/>
        <end position="317"/>
    </location>
</feature>
<dbReference type="InterPro" id="IPR006139">
    <property type="entry name" value="D-isomer_2_OHA_DH_cat_dom"/>
</dbReference>
<feature type="domain" description="D-isomer specific 2-hydroxyacid dehydrogenase catalytic" evidence="6">
    <location>
        <begin position="67"/>
        <end position="361"/>
    </location>
</feature>
<evidence type="ECO:0000256" key="5">
    <source>
        <dbReference type="SAM" id="MobiDB-lite"/>
    </source>
</evidence>
<keyword evidence="9" id="KW-1185">Reference proteome</keyword>
<dbReference type="CDD" id="cd05198">
    <property type="entry name" value="formate_dh_like"/>
    <property type="match status" value="1"/>
</dbReference>
<evidence type="ECO:0000256" key="3">
    <source>
        <dbReference type="ARBA" id="ARBA00023027"/>
    </source>
</evidence>
<feature type="region of interest" description="Disordered" evidence="5">
    <location>
        <begin position="1"/>
        <end position="21"/>
    </location>
</feature>
<dbReference type="Pfam" id="PF00389">
    <property type="entry name" value="2-Hacid_dh"/>
    <property type="match status" value="1"/>
</dbReference>
<dbReference type="InterPro" id="IPR036291">
    <property type="entry name" value="NAD(P)-bd_dom_sf"/>
</dbReference>
<sequence>MSHLTSVADSGPRPTGPDPLPAIAAAITHNPPLPQHLNIVALETFYTPLPPLIIPKPYTFSLTEYKRTTPAQVAERIRDADIVITTTVMVRASDLSATNAPNLRFIAVMAVGFDTIDIGACAERGIRVLNSPNSNSVAVAEHAVSMYMALRRSLVPVMRALNAGEWAAQGSVMTRAYMAGTPPRSCRDETVGIIGYGGVGQEVARLLGALGAKVIVSDRRGAPLRNGSSGGNGRVSFETVLRQSTVLVVCCPLVPETRDLIGVAELAQMQPDAILVNVARGKIVGEEALVAALREGRMGGAGIDVFDTEPATQQCSAVVKAAADGDLNLIVTGHTAWVAESTRANYQRTVQENVERFILGTMDADRIIV</sequence>
<protein>
    <recommendedName>
        <fullName evidence="10">Glycerate dehydrogenase</fullName>
    </recommendedName>
</protein>